<evidence type="ECO:0000313" key="1">
    <source>
        <dbReference type="EMBL" id="EFR04928.1"/>
    </source>
</evidence>
<dbReference type="eggNOG" id="ENOG502SAJJ">
    <property type="taxonomic scope" value="Eukaryota"/>
</dbReference>
<sequence>MELITIPFSEVQAALQEAKDAWTETDKFNTHGHSYEDINALVPETPDLKHVKPGLFSTLYQHWAPLIMSTQGAEEWHAFELPRYLGFETTEMYQVWCARASARLSIFDGLIEMFPVQSLAGVKTEDIFGRHRKWFLRLDSCSTKDGENGTKPITSVQDLIIQLCTSMRGRRAILDILEGSVEKPMVFLVPYNELMDPSREFRVFCPPPGNVIAAISQYRWASPFAVNNMEDAVKVAHQVCLDSLKIRSKIIETARQLPDGLVLEMMEREGFTFDILSVPDGQTQLVEINPFGAMSGCGSCLFHWLKDSNGLYGLSGKVQIKMALPDSLLDASSSQ</sequence>
<accession>E4V4K4</accession>
<dbReference type="RefSeq" id="XP_003169763.1">
    <property type="nucleotide sequence ID" value="XM_003169715.1"/>
</dbReference>
<dbReference type="AlphaFoldDB" id="E4V4K4"/>
<dbReference type="VEuPathDB" id="FungiDB:MGYG_07930"/>
<gene>
    <name evidence="1" type="ORF">MGYG_07930</name>
</gene>
<organism evidence="2">
    <name type="scientific">Arthroderma gypseum (strain ATCC MYA-4604 / CBS 118893)</name>
    <name type="common">Microsporum gypseum</name>
    <dbReference type="NCBI Taxonomy" id="535722"/>
    <lineage>
        <taxon>Eukaryota</taxon>
        <taxon>Fungi</taxon>
        <taxon>Dikarya</taxon>
        <taxon>Ascomycota</taxon>
        <taxon>Pezizomycotina</taxon>
        <taxon>Eurotiomycetes</taxon>
        <taxon>Eurotiomycetidae</taxon>
        <taxon>Onygenales</taxon>
        <taxon>Arthrodermataceae</taxon>
        <taxon>Nannizzia</taxon>
    </lineage>
</organism>
<dbReference type="GeneID" id="10024994"/>
<dbReference type="HOGENOM" id="CLU_069412_0_0_1"/>
<dbReference type="OrthoDB" id="360540at2759"/>
<dbReference type="InParanoid" id="E4V4K4"/>
<dbReference type="Proteomes" id="UP000002669">
    <property type="component" value="Unassembled WGS sequence"/>
</dbReference>
<name>E4V4K4_ARTGP</name>
<dbReference type="EMBL" id="DS989829">
    <property type="protein sequence ID" value="EFR04928.1"/>
    <property type="molecule type" value="Genomic_DNA"/>
</dbReference>
<evidence type="ECO:0000313" key="2">
    <source>
        <dbReference type="Proteomes" id="UP000002669"/>
    </source>
</evidence>
<evidence type="ECO:0008006" key="3">
    <source>
        <dbReference type="Google" id="ProtNLM"/>
    </source>
</evidence>
<dbReference type="OMA" id="AISQYRW"/>
<keyword evidence="2" id="KW-1185">Reference proteome</keyword>
<proteinExistence type="predicted"/>
<protein>
    <recommendedName>
        <fullName evidence="3">Cell division cycle protein 123</fullName>
    </recommendedName>
</protein>
<reference evidence="2" key="1">
    <citation type="journal article" date="2012" name="MBio">
        <title>Comparative genome analysis of Trichophyton rubrum and related dermatophytes reveals candidate genes involved in infection.</title>
        <authorList>
            <person name="Martinez D.A."/>
            <person name="Oliver B.G."/>
            <person name="Graeser Y."/>
            <person name="Goldberg J.M."/>
            <person name="Li W."/>
            <person name="Martinez-Rossi N.M."/>
            <person name="Monod M."/>
            <person name="Shelest E."/>
            <person name="Barton R.C."/>
            <person name="Birch E."/>
            <person name="Brakhage A.A."/>
            <person name="Chen Z."/>
            <person name="Gurr S.J."/>
            <person name="Heiman D."/>
            <person name="Heitman J."/>
            <person name="Kosti I."/>
            <person name="Rossi A."/>
            <person name="Saif S."/>
            <person name="Samalova M."/>
            <person name="Saunders C.W."/>
            <person name="Shea T."/>
            <person name="Summerbell R.C."/>
            <person name="Xu J."/>
            <person name="Young S."/>
            <person name="Zeng Q."/>
            <person name="Birren B.W."/>
            <person name="Cuomo C.A."/>
            <person name="White T.C."/>
        </authorList>
    </citation>
    <scope>NUCLEOTIDE SEQUENCE [LARGE SCALE GENOMIC DNA]</scope>
    <source>
        <strain evidence="2">ATCC MYA-4604 / CBS 118893</strain>
    </source>
</reference>